<accession>R1G9Z1</accession>
<evidence type="ECO:0000259" key="2">
    <source>
        <dbReference type="PROSITE" id="PS50868"/>
    </source>
</evidence>
<dbReference type="InterPro" id="IPR046341">
    <property type="entry name" value="SET_dom_sf"/>
</dbReference>
<dbReference type="Gene3D" id="2.170.270.10">
    <property type="entry name" value="SET domain"/>
    <property type="match status" value="1"/>
</dbReference>
<dbReference type="GO" id="GO:0016740">
    <property type="term" value="F:transferase activity"/>
    <property type="evidence" value="ECO:0007669"/>
    <property type="project" value="UniProtKB-KW"/>
</dbReference>
<keyword evidence="4" id="KW-1185">Reference proteome</keyword>
<sequence length="87" mass="9613">EPTAVIRGRSVLSLRPIPAWSEITFHYASTEYDMAEPFTCRCGAAGCDGTIQGFRHLPPERRESLRELLSPYLLAVLDGRIPEPAGV</sequence>
<protein>
    <recommendedName>
        <fullName evidence="2">Post-SET domain-containing protein</fullName>
    </recommendedName>
</protein>
<feature type="non-terminal residue" evidence="3">
    <location>
        <position position="1"/>
    </location>
</feature>
<evidence type="ECO:0000256" key="1">
    <source>
        <dbReference type="ARBA" id="ARBA00022679"/>
    </source>
</evidence>
<dbReference type="PANTHER" id="PTHR12350:SF19">
    <property type="entry name" value="SET DOMAIN-CONTAINING PROTEIN"/>
    <property type="match status" value="1"/>
</dbReference>
<dbReference type="eggNOG" id="COG2940">
    <property type="taxonomic scope" value="Bacteria"/>
</dbReference>
<organism evidence="3 4">
    <name type="scientific">Amycolatopsis vancoresmycina DSM 44592</name>
    <dbReference type="NCBI Taxonomy" id="1292037"/>
    <lineage>
        <taxon>Bacteria</taxon>
        <taxon>Bacillati</taxon>
        <taxon>Actinomycetota</taxon>
        <taxon>Actinomycetes</taxon>
        <taxon>Pseudonocardiales</taxon>
        <taxon>Pseudonocardiaceae</taxon>
        <taxon>Amycolatopsis</taxon>
    </lineage>
</organism>
<name>R1G9Z1_9PSEU</name>
<evidence type="ECO:0000313" key="4">
    <source>
        <dbReference type="Proteomes" id="UP000014139"/>
    </source>
</evidence>
<dbReference type="AlphaFoldDB" id="R1G9Z1"/>
<evidence type="ECO:0000313" key="3">
    <source>
        <dbReference type="EMBL" id="EOD68207.1"/>
    </source>
</evidence>
<comment type="caution">
    <text evidence="3">The sequence shown here is derived from an EMBL/GenBank/DDBJ whole genome shotgun (WGS) entry which is preliminary data.</text>
</comment>
<dbReference type="Proteomes" id="UP000014139">
    <property type="component" value="Unassembled WGS sequence"/>
</dbReference>
<proteinExistence type="predicted"/>
<dbReference type="SUPFAM" id="SSF82199">
    <property type="entry name" value="SET domain"/>
    <property type="match status" value="1"/>
</dbReference>
<dbReference type="PANTHER" id="PTHR12350">
    <property type="entry name" value="HISTONE-LYSINE N-METHYLTRANSFERASE-RELATED"/>
    <property type="match status" value="1"/>
</dbReference>
<dbReference type="InterPro" id="IPR003616">
    <property type="entry name" value="Post-SET_dom"/>
</dbReference>
<gene>
    <name evidence="3" type="ORF">H480_12527</name>
</gene>
<keyword evidence="1" id="KW-0808">Transferase</keyword>
<dbReference type="PROSITE" id="PS50868">
    <property type="entry name" value="POST_SET"/>
    <property type="match status" value="1"/>
</dbReference>
<reference evidence="3 4" key="1">
    <citation type="submission" date="2013-02" db="EMBL/GenBank/DDBJ databases">
        <title>Draft genome sequence of Amycolatopsis vancoresmycina strain DSM 44592T.</title>
        <authorList>
            <person name="Kumar S."/>
            <person name="Kaur N."/>
            <person name="Kaur C."/>
            <person name="Raghava G.P.S."/>
            <person name="Mayilraj S."/>
        </authorList>
    </citation>
    <scope>NUCLEOTIDE SEQUENCE [LARGE SCALE GENOMIC DNA]</scope>
    <source>
        <strain evidence="3 4">DSM 44592</strain>
    </source>
</reference>
<feature type="domain" description="Post-SET" evidence="2">
    <location>
        <begin position="36"/>
        <end position="52"/>
    </location>
</feature>
<dbReference type="EMBL" id="AOUO01000167">
    <property type="protein sequence ID" value="EOD68207.1"/>
    <property type="molecule type" value="Genomic_DNA"/>
</dbReference>
<dbReference type="InterPro" id="IPR053201">
    <property type="entry name" value="Flavunoidine_N-MTase"/>
</dbReference>